<accession>A0A0B1TEC3</accession>
<evidence type="ECO:0000313" key="7">
    <source>
        <dbReference type="EMBL" id="KHJ95918.1"/>
    </source>
</evidence>
<gene>
    <name evidence="7" type="ORF">OESDEN_04125</name>
</gene>
<evidence type="ECO:0000256" key="4">
    <source>
        <dbReference type="ARBA" id="ARBA00022989"/>
    </source>
</evidence>
<dbReference type="Pfam" id="PF10292">
    <property type="entry name" value="7TM_GPCR_Srab"/>
    <property type="match status" value="2"/>
</dbReference>
<dbReference type="InterPro" id="IPR002184">
    <property type="entry name" value="7TM_GPCR_serpentine_rcpt_Srb"/>
</dbReference>
<dbReference type="EMBL" id="KN549808">
    <property type="protein sequence ID" value="KHJ95918.1"/>
    <property type="molecule type" value="Genomic_DNA"/>
</dbReference>
<feature type="transmembrane region" description="Helical" evidence="6">
    <location>
        <begin position="63"/>
        <end position="85"/>
    </location>
</feature>
<dbReference type="AlphaFoldDB" id="A0A0B1TEC3"/>
<dbReference type="GO" id="GO:0016020">
    <property type="term" value="C:membrane"/>
    <property type="evidence" value="ECO:0007669"/>
    <property type="project" value="UniProtKB-SubCell"/>
</dbReference>
<keyword evidence="8" id="KW-1185">Reference proteome</keyword>
<name>A0A0B1TEC3_OESDE</name>
<feature type="transmembrane region" description="Helical" evidence="6">
    <location>
        <begin position="166"/>
        <end position="188"/>
    </location>
</feature>
<dbReference type="OrthoDB" id="5852779at2759"/>
<keyword evidence="4 6" id="KW-1133">Transmembrane helix</keyword>
<feature type="transmembrane region" description="Helical" evidence="6">
    <location>
        <begin position="208"/>
        <end position="232"/>
    </location>
</feature>
<dbReference type="PRINTS" id="PR00699">
    <property type="entry name" value="TMPROTEINSRB"/>
</dbReference>
<dbReference type="InterPro" id="IPR019408">
    <property type="entry name" value="7TM_GPCR_serpentine_rcpt_Srab"/>
</dbReference>
<evidence type="ECO:0000256" key="5">
    <source>
        <dbReference type="ARBA" id="ARBA00023136"/>
    </source>
</evidence>
<dbReference type="PANTHER" id="PTHR31216">
    <property type="entry name" value="SERPENTINE RECEPTOR CLASS BETA-1-RELATED-RELATED"/>
    <property type="match status" value="1"/>
</dbReference>
<dbReference type="Proteomes" id="UP000053660">
    <property type="component" value="Unassembled WGS sequence"/>
</dbReference>
<dbReference type="PANTHER" id="PTHR31216:SF11">
    <property type="entry name" value="SERPENTINE RECEPTOR CLASS BETA-16-RELATED"/>
    <property type="match status" value="1"/>
</dbReference>
<evidence type="ECO:0000313" key="8">
    <source>
        <dbReference type="Proteomes" id="UP000053660"/>
    </source>
</evidence>
<feature type="transmembrane region" description="Helical" evidence="6">
    <location>
        <begin position="124"/>
        <end position="145"/>
    </location>
</feature>
<protein>
    <submittedName>
        <fullName evidence="7">Integral membrane protein</fullName>
    </submittedName>
</protein>
<sequence>MDSIPLRVEEMNQTYCREMGLDIVEYPLFRVFQLIYTTISIVTIPMLLYVMQKYIFGATFHRNLKIIFLMYFSAALLHAIIYPVVQILVVTGSIVTTYSTEHFKAAVPSMINIPPATVALMNRMAVTGLVVSLVCILGLFAALQINKRRSNLKTLDLTSRYQTRENVITTQFATHLASLQVGSFVIYGSGGLFARVIGQQLFENNLKMYFAIRQILYVIPIFVFVLAIFSAYRLKRYQLEREESVRSMVMMESRGPMGCRNYEDIIFKSWQIKPA</sequence>
<evidence type="ECO:0000256" key="6">
    <source>
        <dbReference type="SAM" id="Phobius"/>
    </source>
</evidence>
<evidence type="ECO:0000256" key="1">
    <source>
        <dbReference type="ARBA" id="ARBA00004141"/>
    </source>
</evidence>
<comment type="subcellular location">
    <subcellularLocation>
        <location evidence="1">Membrane</location>
        <topology evidence="1">Multi-pass membrane protein</topology>
    </subcellularLocation>
</comment>
<proteinExistence type="inferred from homology"/>
<feature type="transmembrane region" description="Helical" evidence="6">
    <location>
        <begin position="31"/>
        <end position="51"/>
    </location>
</feature>
<evidence type="ECO:0000256" key="2">
    <source>
        <dbReference type="ARBA" id="ARBA00006860"/>
    </source>
</evidence>
<evidence type="ECO:0000256" key="3">
    <source>
        <dbReference type="ARBA" id="ARBA00022692"/>
    </source>
</evidence>
<keyword evidence="3 6" id="KW-0812">Transmembrane</keyword>
<comment type="similarity">
    <text evidence="2">Belongs to the nematode receptor-like protein srb family.</text>
</comment>
<dbReference type="GO" id="GO:0004888">
    <property type="term" value="F:transmembrane signaling receptor activity"/>
    <property type="evidence" value="ECO:0007669"/>
    <property type="project" value="InterPro"/>
</dbReference>
<keyword evidence="5 6" id="KW-0472">Membrane</keyword>
<reference evidence="7 8" key="1">
    <citation type="submission" date="2014-03" db="EMBL/GenBank/DDBJ databases">
        <title>Draft genome of the hookworm Oesophagostomum dentatum.</title>
        <authorList>
            <person name="Mitreva M."/>
        </authorList>
    </citation>
    <scope>NUCLEOTIDE SEQUENCE [LARGE SCALE GENOMIC DNA]</scope>
    <source>
        <strain evidence="7 8">OD-Hann</strain>
    </source>
</reference>
<dbReference type="GO" id="GO:0007606">
    <property type="term" value="P:sensory perception of chemical stimulus"/>
    <property type="evidence" value="ECO:0007669"/>
    <property type="project" value="InterPro"/>
</dbReference>
<organism evidence="7 8">
    <name type="scientific">Oesophagostomum dentatum</name>
    <name type="common">Nodular worm</name>
    <dbReference type="NCBI Taxonomy" id="61180"/>
    <lineage>
        <taxon>Eukaryota</taxon>
        <taxon>Metazoa</taxon>
        <taxon>Ecdysozoa</taxon>
        <taxon>Nematoda</taxon>
        <taxon>Chromadorea</taxon>
        <taxon>Rhabditida</taxon>
        <taxon>Rhabditina</taxon>
        <taxon>Rhabditomorpha</taxon>
        <taxon>Strongyloidea</taxon>
        <taxon>Strongylidae</taxon>
        <taxon>Oesophagostomum</taxon>
    </lineage>
</organism>